<accession>A0A6I9QNT4</accession>
<proteinExistence type="predicted"/>
<evidence type="ECO:0000313" key="3">
    <source>
        <dbReference type="RefSeq" id="XP_010912896.1"/>
    </source>
</evidence>
<dbReference type="InParanoid" id="A0A6I9QNT4"/>
<dbReference type="PANTHER" id="PTHR34278:SF1">
    <property type="entry name" value="PROTEIN THI031, PUTATIVE-RELATED"/>
    <property type="match status" value="1"/>
</dbReference>
<dbReference type="PANTHER" id="PTHR34278">
    <property type="entry name" value="PROTEIN THI031, PUTATIVE-RELATED"/>
    <property type="match status" value="1"/>
</dbReference>
<dbReference type="Proteomes" id="UP000504607">
    <property type="component" value="Chromosome 2"/>
</dbReference>
<sequence length="206" mass="23477">MKREGWQHGMVRSPSILPPPCNPRHNDKMFDGFDMPPTAGFYTKVSSKPTNHSKFTGKCRRARCQECHSHPISKSRSKAKGTYKLKGCDVALNHKLVSWRIVADQENMLDLRGASASEILSHLSANCWFQGYEDDDRNIEDDVEFGYEDSYEEPVGLMIKEEEEEEEEARPSSSSDDEDGGDMGFYVVGLVWEYLDEEDWLVVGEN</sequence>
<name>A0A6I9QNT4_ELAGV</name>
<keyword evidence="2" id="KW-1185">Reference proteome</keyword>
<gene>
    <name evidence="3" type="primary">LOC105038729</name>
</gene>
<dbReference type="GeneID" id="105038729"/>
<protein>
    <submittedName>
        <fullName evidence="3">Uncharacterized protein LOC105038729</fullName>
    </submittedName>
</protein>
<evidence type="ECO:0000256" key="1">
    <source>
        <dbReference type="SAM" id="MobiDB-lite"/>
    </source>
</evidence>
<dbReference type="AlphaFoldDB" id="A0A6I9QNT4"/>
<dbReference type="KEGG" id="egu:105038729"/>
<organism evidence="2 3">
    <name type="scientific">Elaeis guineensis var. tenera</name>
    <name type="common">Oil palm</name>
    <dbReference type="NCBI Taxonomy" id="51953"/>
    <lineage>
        <taxon>Eukaryota</taxon>
        <taxon>Viridiplantae</taxon>
        <taxon>Streptophyta</taxon>
        <taxon>Embryophyta</taxon>
        <taxon>Tracheophyta</taxon>
        <taxon>Spermatophyta</taxon>
        <taxon>Magnoliopsida</taxon>
        <taxon>Liliopsida</taxon>
        <taxon>Arecaceae</taxon>
        <taxon>Arecoideae</taxon>
        <taxon>Cocoseae</taxon>
        <taxon>Elaeidinae</taxon>
        <taxon>Elaeis</taxon>
    </lineage>
</organism>
<feature type="region of interest" description="Disordered" evidence="1">
    <location>
        <begin position="1"/>
        <end position="23"/>
    </location>
</feature>
<evidence type="ECO:0000313" key="2">
    <source>
        <dbReference type="Proteomes" id="UP000504607"/>
    </source>
</evidence>
<reference evidence="3" key="1">
    <citation type="submission" date="2025-08" db="UniProtKB">
        <authorList>
            <consortium name="RefSeq"/>
        </authorList>
    </citation>
    <scope>IDENTIFICATION</scope>
</reference>
<feature type="region of interest" description="Disordered" evidence="1">
    <location>
        <begin position="160"/>
        <end position="182"/>
    </location>
</feature>
<dbReference type="RefSeq" id="XP_010912896.1">
    <property type="nucleotide sequence ID" value="XM_010914594.3"/>
</dbReference>
<dbReference type="OrthoDB" id="663108at2759"/>